<gene>
    <name evidence="1" type="ORF">NLG97_g3497</name>
</gene>
<dbReference type="Proteomes" id="UP001148737">
    <property type="component" value="Unassembled WGS sequence"/>
</dbReference>
<name>A0ACC1R1X9_9HYPO</name>
<protein>
    <submittedName>
        <fullName evidence="1">Uncharacterized protein</fullName>
    </submittedName>
</protein>
<comment type="caution">
    <text evidence="1">The sequence shown here is derived from an EMBL/GenBank/DDBJ whole genome shotgun (WGS) entry which is preliminary data.</text>
</comment>
<evidence type="ECO:0000313" key="2">
    <source>
        <dbReference type="Proteomes" id="UP001148737"/>
    </source>
</evidence>
<sequence>MLRPDRDGRRATDAMLRGASLNDNRRPVLPSTDEQSILLEHAARAQKQAADDPNFVSTVDLDPTLIRPGRKHGPGLIILGR</sequence>
<organism evidence="1 2">
    <name type="scientific">Lecanicillium saksenae</name>
    <dbReference type="NCBI Taxonomy" id="468837"/>
    <lineage>
        <taxon>Eukaryota</taxon>
        <taxon>Fungi</taxon>
        <taxon>Dikarya</taxon>
        <taxon>Ascomycota</taxon>
        <taxon>Pezizomycotina</taxon>
        <taxon>Sordariomycetes</taxon>
        <taxon>Hypocreomycetidae</taxon>
        <taxon>Hypocreales</taxon>
        <taxon>Cordycipitaceae</taxon>
        <taxon>Lecanicillium</taxon>
    </lineage>
</organism>
<dbReference type="EMBL" id="JANAKD010000294">
    <property type="protein sequence ID" value="KAJ3495302.1"/>
    <property type="molecule type" value="Genomic_DNA"/>
</dbReference>
<evidence type="ECO:0000313" key="1">
    <source>
        <dbReference type="EMBL" id="KAJ3495302.1"/>
    </source>
</evidence>
<accession>A0ACC1R1X9</accession>
<reference evidence="1" key="1">
    <citation type="submission" date="2022-07" db="EMBL/GenBank/DDBJ databases">
        <title>Genome Sequence of Lecanicillium saksenae.</title>
        <authorList>
            <person name="Buettner E."/>
        </authorList>
    </citation>
    <scope>NUCLEOTIDE SEQUENCE</scope>
    <source>
        <strain evidence="1">VT-O1</strain>
    </source>
</reference>
<proteinExistence type="predicted"/>
<keyword evidence="2" id="KW-1185">Reference proteome</keyword>